<evidence type="ECO:0000313" key="1">
    <source>
        <dbReference type="EMBL" id="OMD47270.1"/>
    </source>
</evidence>
<dbReference type="EMBL" id="MPTB01000016">
    <property type="protein sequence ID" value="OMD47270.1"/>
    <property type="molecule type" value="Genomic_DNA"/>
</dbReference>
<dbReference type="Proteomes" id="UP000187412">
    <property type="component" value="Unassembled WGS sequence"/>
</dbReference>
<evidence type="ECO:0008006" key="3">
    <source>
        <dbReference type="Google" id="ProtNLM"/>
    </source>
</evidence>
<reference evidence="1 2" key="1">
    <citation type="submission" date="2016-10" db="EMBL/GenBank/DDBJ databases">
        <title>Paenibacillus species isolates.</title>
        <authorList>
            <person name="Beno S.M."/>
        </authorList>
    </citation>
    <scope>NUCLEOTIDE SEQUENCE [LARGE SCALE GENOMIC DNA]</scope>
    <source>
        <strain evidence="1 2">FSL H7-0744</strain>
    </source>
</reference>
<dbReference type="RefSeq" id="WP_076111095.1">
    <property type="nucleotide sequence ID" value="NZ_MPTB01000016.1"/>
</dbReference>
<organism evidence="1 2">
    <name type="scientific">Paenibacillus borealis</name>
    <dbReference type="NCBI Taxonomy" id="160799"/>
    <lineage>
        <taxon>Bacteria</taxon>
        <taxon>Bacillati</taxon>
        <taxon>Bacillota</taxon>
        <taxon>Bacilli</taxon>
        <taxon>Bacillales</taxon>
        <taxon>Paenibacillaceae</taxon>
        <taxon>Paenibacillus</taxon>
    </lineage>
</organism>
<keyword evidence="2" id="KW-1185">Reference proteome</keyword>
<sequence>MQAIWRNEWIHEYETPWSIFEKLSFANRISRGNIFKFAANSFEKNKNNPKKDERKIDLFSLKSFDETILETIFEVNLVKFTQQSLHSLTIPLHSHRYPVTSWFSKHLRWCSECISYGHHSWLHQFKLLDYCPFHNTKLKETCPKCEMNIPFIFSNRFFGNAFSCKCGFQFADFSNILWENWDTKFKIVDPATLLWLSKTFNFEGIRTLFSPESASLNILSDFHPYVSMKTFTQNNIKILIDDFYYSTQFNKELYNNNVNTFQTVDRYIRKKVLRNHSNCIKQFWQLLKNDGEDFPDICPYAYAYVNWRKTLLKSERFYSSDTRSSVVARSGGRYGYELLTNAITDDIKLLLEEYVLSSKGKHVNKDTLEWIQEQWSYRFSLAFFYDCLNCANDILLYGKKHTDWDKILMSTKANFKIAFKYQEIKGKRDKGINFKMYYENTANTKIPEHRCPNHSLKKKRAISKMKSYLPARIFMDYPKNYELINYVSSYIKKHDY</sequence>
<name>A0ABX3H9V6_PAEBO</name>
<protein>
    <recommendedName>
        <fullName evidence="3">TniQ family protein</fullName>
    </recommendedName>
</protein>
<accession>A0ABX3H9V6</accession>
<gene>
    <name evidence="1" type="ORF">BSK56_13895</name>
</gene>
<evidence type="ECO:0000313" key="2">
    <source>
        <dbReference type="Proteomes" id="UP000187412"/>
    </source>
</evidence>
<proteinExistence type="predicted"/>
<comment type="caution">
    <text evidence="1">The sequence shown here is derived from an EMBL/GenBank/DDBJ whole genome shotgun (WGS) entry which is preliminary data.</text>
</comment>